<dbReference type="Pfam" id="PF13416">
    <property type="entry name" value="SBP_bac_8"/>
    <property type="match status" value="1"/>
</dbReference>
<keyword evidence="6" id="KW-1185">Reference proteome</keyword>
<proteinExistence type="inferred from homology"/>
<dbReference type="HOGENOM" id="CLU_031285_10_5_11"/>
<evidence type="ECO:0000256" key="1">
    <source>
        <dbReference type="ARBA" id="ARBA00004196"/>
    </source>
</evidence>
<evidence type="ECO:0000256" key="4">
    <source>
        <dbReference type="ARBA" id="ARBA00022729"/>
    </source>
</evidence>
<accession>B8HJH4</accession>
<comment type="subcellular location">
    <subcellularLocation>
        <location evidence="1">Cell envelope</location>
    </subcellularLocation>
</comment>
<dbReference type="InterPro" id="IPR006059">
    <property type="entry name" value="SBP"/>
</dbReference>
<dbReference type="SUPFAM" id="SSF53850">
    <property type="entry name" value="Periplasmic binding protein-like II"/>
    <property type="match status" value="1"/>
</dbReference>
<dbReference type="CDD" id="cd13585">
    <property type="entry name" value="PBP2_TMBP_like"/>
    <property type="match status" value="1"/>
</dbReference>
<reference evidence="5" key="1">
    <citation type="submission" date="2009-01" db="EMBL/GenBank/DDBJ databases">
        <title>Complete sequence of plasmid2 of Arthrobacter chlorophenolicus A6.</title>
        <authorList>
            <consortium name="US DOE Joint Genome Institute"/>
            <person name="Lucas S."/>
            <person name="Copeland A."/>
            <person name="Lapidus A."/>
            <person name="Glavina del Rio T."/>
            <person name="Tice H."/>
            <person name="Bruce D."/>
            <person name="Goodwin L."/>
            <person name="Pitluck S."/>
            <person name="Goltsman E."/>
            <person name="Clum A."/>
            <person name="Larimer F."/>
            <person name="Land M."/>
            <person name="Hauser L."/>
            <person name="Kyrpides N."/>
            <person name="Mikhailova N."/>
            <person name="Jansson J."/>
            <person name="Richardson P."/>
        </authorList>
    </citation>
    <scope>NUCLEOTIDE SEQUENCE [LARGE SCALE GENOMIC DNA]</scope>
    <source>
        <strain evidence="5">A6</strain>
        <plasmid evidence="5">pACHL02</plasmid>
    </source>
</reference>
<dbReference type="PROSITE" id="PS51257">
    <property type="entry name" value="PROKAR_LIPOPROTEIN"/>
    <property type="match status" value="1"/>
</dbReference>
<organism evidence="5 6">
    <name type="scientific">Pseudarthrobacter chlorophenolicus (strain ATCC 700700 / DSM 12829 / CIP 107037 / JCM 12360 / KCTC 9906 / NCIMB 13794 / A6)</name>
    <name type="common">Arthrobacter chlorophenolicus</name>
    <dbReference type="NCBI Taxonomy" id="452863"/>
    <lineage>
        <taxon>Bacteria</taxon>
        <taxon>Bacillati</taxon>
        <taxon>Actinomycetota</taxon>
        <taxon>Actinomycetes</taxon>
        <taxon>Micrococcales</taxon>
        <taxon>Micrococcaceae</taxon>
        <taxon>Pseudarthrobacter</taxon>
    </lineage>
</organism>
<evidence type="ECO:0000313" key="5">
    <source>
        <dbReference type="EMBL" id="ACL42572.1"/>
    </source>
</evidence>
<dbReference type="GO" id="GO:0030313">
    <property type="term" value="C:cell envelope"/>
    <property type="evidence" value="ECO:0007669"/>
    <property type="project" value="UniProtKB-SubCell"/>
</dbReference>
<gene>
    <name evidence="5" type="ordered locus">Achl_4621</name>
</gene>
<dbReference type="InterPro" id="IPR050490">
    <property type="entry name" value="Bact_solute-bd_prot1"/>
</dbReference>
<protein>
    <submittedName>
        <fullName evidence="5">Extracellular solute-binding protein family 1</fullName>
    </submittedName>
</protein>
<dbReference type="eggNOG" id="COG1653">
    <property type="taxonomic scope" value="Bacteria"/>
</dbReference>
<dbReference type="AlphaFoldDB" id="B8HJH4"/>
<dbReference type="EMBL" id="CP001343">
    <property type="protein sequence ID" value="ACL42572.1"/>
    <property type="molecule type" value="Genomic_DNA"/>
</dbReference>
<dbReference type="KEGG" id="ach:Achl_4621"/>
<evidence type="ECO:0000256" key="3">
    <source>
        <dbReference type="ARBA" id="ARBA00022448"/>
    </source>
</evidence>
<dbReference type="RefSeq" id="WP_012623602.1">
    <property type="nucleotide sequence ID" value="NC_011881.1"/>
</dbReference>
<keyword evidence="5" id="KW-0614">Plasmid</keyword>
<dbReference type="PANTHER" id="PTHR43649">
    <property type="entry name" value="ARABINOSE-BINDING PROTEIN-RELATED"/>
    <property type="match status" value="1"/>
</dbReference>
<keyword evidence="3" id="KW-0813">Transport</keyword>
<name>B8HJH4_PSECP</name>
<evidence type="ECO:0000313" key="6">
    <source>
        <dbReference type="Proteomes" id="UP000002505"/>
    </source>
</evidence>
<sequence length="413" mass="44299">MAMPKALLALGAAVGLVLTASGCSSTPSSSASDQVTLRWAMSADSQAEVDVWKHLADMVHEKNPNITVNFESTAFQSYYDKLNTQAASNTLPCIAGLQAQRVPDVGKLFKDLKPLYEKDTSFSLSNYEESITKGLSQNGKQLAVPYDLGPYVLYYNKNMFDAAGIPAPKPGWTKEEFLAAAKALTKDGKYGYVADGTPDMWLPYVLSIGGDYLKDGKPDLTNDKAVEGFSFVTGLATKEKVAPAVPATGTANWPADQFRNGNAAMYIDGPWQLINAKKSVDFTVGLATVPAFDGKSVTTMSGTGFGVTATCDHPEEAWKAISVIIGKDAQEYIAKAGRGFPAYSDAQQLWYSAASVDGAKEAIDAALKTVNVYETAPKWNQLSALLQQYAVEAFSGSKSPRDVLSQVQQQVSQ</sequence>
<keyword evidence="4" id="KW-0732">Signal</keyword>
<evidence type="ECO:0000256" key="2">
    <source>
        <dbReference type="ARBA" id="ARBA00008520"/>
    </source>
</evidence>
<geneLocation type="plasmid" evidence="5 6">
    <name>pACHL02</name>
</geneLocation>
<dbReference type="OrthoDB" id="9780991at2"/>
<dbReference type="Proteomes" id="UP000002505">
    <property type="component" value="Plasmid pACHL02"/>
</dbReference>
<dbReference type="Gene3D" id="3.40.190.10">
    <property type="entry name" value="Periplasmic binding protein-like II"/>
    <property type="match status" value="1"/>
</dbReference>
<comment type="similarity">
    <text evidence="2">Belongs to the bacterial solute-binding protein 1 family.</text>
</comment>
<dbReference type="PANTHER" id="PTHR43649:SF31">
    <property type="entry name" value="SN-GLYCEROL-3-PHOSPHATE-BINDING PERIPLASMIC PROTEIN UGPB"/>
    <property type="match status" value="1"/>
</dbReference>